<evidence type="ECO:0000256" key="4">
    <source>
        <dbReference type="ARBA" id="ARBA00022833"/>
    </source>
</evidence>
<dbReference type="OrthoDB" id="44867at2759"/>
<keyword evidence="12" id="KW-0251">Elongation factor</keyword>
<feature type="compositionally biased region" description="Low complexity" evidence="8">
    <location>
        <begin position="138"/>
        <end position="147"/>
    </location>
</feature>
<dbReference type="PANTHER" id="PTHR11477">
    <property type="entry name" value="TRANSCRIPTION FACTOR S-II ZINC FINGER DOMAIN-CONTAINING PROTEIN"/>
    <property type="match status" value="1"/>
</dbReference>
<dbReference type="InterPro" id="IPR001222">
    <property type="entry name" value="Znf_TFIIS"/>
</dbReference>
<feature type="domain" description="TFIIS N-terminal" evidence="10">
    <location>
        <begin position="1"/>
        <end position="81"/>
    </location>
</feature>
<dbReference type="InterPro" id="IPR017923">
    <property type="entry name" value="TFIIS_N"/>
</dbReference>
<dbReference type="SMART" id="SM00509">
    <property type="entry name" value="TFS2N"/>
    <property type="match status" value="1"/>
</dbReference>
<dbReference type="Gene3D" id="2.20.25.10">
    <property type="match status" value="1"/>
</dbReference>
<dbReference type="AlphaFoldDB" id="A0A4Q1BL65"/>
<evidence type="ECO:0000259" key="9">
    <source>
        <dbReference type="PROSITE" id="PS51133"/>
    </source>
</evidence>
<dbReference type="CDD" id="cd13749">
    <property type="entry name" value="Zn-ribbon_TFIIS"/>
    <property type="match status" value="1"/>
</dbReference>
<evidence type="ECO:0000259" key="10">
    <source>
        <dbReference type="PROSITE" id="PS51319"/>
    </source>
</evidence>
<dbReference type="GO" id="GO:0006362">
    <property type="term" value="P:transcription elongation by RNA polymerase I"/>
    <property type="evidence" value="ECO:0007669"/>
    <property type="project" value="TreeGrafter"/>
</dbReference>
<dbReference type="PROSITE" id="PS51321">
    <property type="entry name" value="TFIIS_CENTRAL"/>
    <property type="match status" value="1"/>
</dbReference>
<feature type="region of interest" description="Disordered" evidence="8">
    <location>
        <begin position="79"/>
        <end position="184"/>
    </location>
</feature>
<dbReference type="PIRSF" id="PIRSF006704">
    <property type="entry name" value="TF_IIS"/>
    <property type="match status" value="1"/>
</dbReference>
<keyword evidence="3 6" id="KW-0863">Zinc-finger</keyword>
<keyword evidence="4" id="KW-0862">Zinc</keyword>
<dbReference type="PROSITE" id="PS51133">
    <property type="entry name" value="ZF_TFIIS_2"/>
    <property type="match status" value="1"/>
</dbReference>
<dbReference type="Gene3D" id="1.10.472.30">
    <property type="entry name" value="Transcription elongation factor S-II, central domain"/>
    <property type="match status" value="1"/>
</dbReference>
<dbReference type="CDD" id="cd00183">
    <property type="entry name" value="TFIIS_I"/>
    <property type="match status" value="1"/>
</dbReference>
<dbReference type="GO" id="GO:0031440">
    <property type="term" value="P:regulation of mRNA 3'-end processing"/>
    <property type="evidence" value="ECO:0007669"/>
    <property type="project" value="TreeGrafter"/>
</dbReference>
<feature type="compositionally biased region" description="Basic and acidic residues" evidence="8">
    <location>
        <begin position="79"/>
        <end position="103"/>
    </location>
</feature>
<evidence type="ECO:0000256" key="8">
    <source>
        <dbReference type="SAM" id="MobiDB-lite"/>
    </source>
</evidence>
<evidence type="ECO:0000256" key="6">
    <source>
        <dbReference type="PROSITE-ProRule" id="PRU00472"/>
    </source>
</evidence>
<dbReference type="Proteomes" id="UP000289152">
    <property type="component" value="Unassembled WGS sequence"/>
</dbReference>
<dbReference type="FunCoup" id="A0A4Q1BL65">
    <property type="interactions" value="629"/>
</dbReference>
<comment type="subcellular location">
    <subcellularLocation>
        <location evidence="1 7">Nucleus</location>
    </subcellularLocation>
</comment>
<evidence type="ECO:0000256" key="3">
    <source>
        <dbReference type="ARBA" id="ARBA00022771"/>
    </source>
</evidence>
<dbReference type="Pfam" id="PF08711">
    <property type="entry name" value="Med26"/>
    <property type="match status" value="1"/>
</dbReference>
<feature type="compositionally biased region" description="Basic and acidic residues" evidence="8">
    <location>
        <begin position="122"/>
        <end position="135"/>
    </location>
</feature>
<comment type="caution">
    <text evidence="12">The sequence shown here is derived from an EMBL/GenBank/DDBJ whole genome shotgun (WGS) entry which is preliminary data.</text>
</comment>
<evidence type="ECO:0000256" key="2">
    <source>
        <dbReference type="ARBA" id="ARBA00022723"/>
    </source>
</evidence>
<dbReference type="GO" id="GO:0000977">
    <property type="term" value="F:RNA polymerase II transcription regulatory region sequence-specific DNA binding"/>
    <property type="evidence" value="ECO:0007669"/>
    <property type="project" value="TreeGrafter"/>
</dbReference>
<dbReference type="VEuPathDB" id="FungiDB:TREMEDRAFT_72529"/>
<name>A0A4Q1BL65_TREME</name>
<dbReference type="GO" id="GO:0003746">
    <property type="term" value="F:translation elongation factor activity"/>
    <property type="evidence" value="ECO:0007669"/>
    <property type="project" value="UniProtKB-KW"/>
</dbReference>
<feature type="compositionally biased region" description="Polar residues" evidence="8">
    <location>
        <begin position="105"/>
        <end position="116"/>
    </location>
</feature>
<dbReference type="InterPro" id="IPR035441">
    <property type="entry name" value="TFIIS/LEDGF_dom_sf"/>
</dbReference>
<dbReference type="InParanoid" id="A0A4Q1BL65"/>
<dbReference type="GO" id="GO:0031564">
    <property type="term" value="P:transcription antitermination"/>
    <property type="evidence" value="ECO:0007669"/>
    <property type="project" value="TreeGrafter"/>
</dbReference>
<dbReference type="STRING" id="5217.A0A4Q1BL65"/>
<dbReference type="InterPro" id="IPR003618">
    <property type="entry name" value="TFIIS_cen_dom"/>
</dbReference>
<evidence type="ECO:0000313" key="12">
    <source>
        <dbReference type="EMBL" id="RXK38466.1"/>
    </source>
</evidence>
<dbReference type="SMART" id="SM00510">
    <property type="entry name" value="TFS2M"/>
    <property type="match status" value="1"/>
</dbReference>
<dbReference type="FunFam" id="1.10.472.30:FF:000003">
    <property type="entry name" value="Transcription elongation factor S-II"/>
    <property type="match status" value="1"/>
</dbReference>
<dbReference type="Pfam" id="PF07500">
    <property type="entry name" value="TFIIS_M"/>
    <property type="match status" value="1"/>
</dbReference>
<keyword evidence="12" id="KW-0648">Protein biosynthesis</keyword>
<dbReference type="PROSITE" id="PS51319">
    <property type="entry name" value="TFIIS_N"/>
    <property type="match status" value="1"/>
</dbReference>
<accession>A0A4Q1BL65</accession>
<feature type="domain" description="TFIIS central" evidence="11">
    <location>
        <begin position="187"/>
        <end position="296"/>
    </location>
</feature>
<keyword evidence="2" id="KW-0479">Metal-binding</keyword>
<dbReference type="PANTHER" id="PTHR11477:SF0">
    <property type="entry name" value="IP08861P-RELATED"/>
    <property type="match status" value="1"/>
</dbReference>
<protein>
    <submittedName>
        <fullName evidence="12">Transcription elongation factor S-II</fullName>
    </submittedName>
</protein>
<sequence length="389" mass="42464">MDAPTLTRFVGELNEASGKNQTEDVVRILQKLQAEVIPSEELLKASKAGIAVGKLRSVPSPGVANLAKDLVKKWKEVIEENKRKRKREEGDGVKEEAGKKVKAEPSTSAIVSSNGTPAAMSPDRKPEIKDIKPKVEQPNSGASSSSPPKRPPLSTIDSSRTTPRDSKSDGVAGTLKAEAETGGDESVRDKCVEMIYNALAGDSTAERSVAIEAAVFKQQKSQSGNEYRAKMRSLFLNLKDKGNPGLRNEIVLGYLTAEKLASLSKEDMASESIRAMNEKIANDNLFKAKAVGETQAETDAFKCGRCQQRKCTYYQMQTRSADEPMTSIWNADDFSSRLRHVDVLTVAIDGSLVKSFDFWDVVPAASQHVYLHSSMMTLFIFYSALPGVI</sequence>
<evidence type="ECO:0000256" key="1">
    <source>
        <dbReference type="ARBA" id="ARBA00004123"/>
    </source>
</evidence>
<dbReference type="SMART" id="SM00440">
    <property type="entry name" value="ZnF_C2C2"/>
    <property type="match status" value="1"/>
</dbReference>
<evidence type="ECO:0000256" key="5">
    <source>
        <dbReference type="ARBA" id="ARBA00023242"/>
    </source>
</evidence>
<dbReference type="EMBL" id="SDIL01000047">
    <property type="protein sequence ID" value="RXK38466.1"/>
    <property type="molecule type" value="Genomic_DNA"/>
</dbReference>
<dbReference type="Gene3D" id="1.20.930.10">
    <property type="entry name" value="Conserved domain common to transcription factors TFIIS, elongin A, CRSP70"/>
    <property type="match status" value="1"/>
</dbReference>
<evidence type="ECO:0000256" key="7">
    <source>
        <dbReference type="PROSITE-ProRule" id="PRU00649"/>
    </source>
</evidence>
<evidence type="ECO:0000259" key="11">
    <source>
        <dbReference type="PROSITE" id="PS51321"/>
    </source>
</evidence>
<gene>
    <name evidence="12" type="ORF">M231_04231</name>
</gene>
<organism evidence="12 13">
    <name type="scientific">Tremella mesenterica</name>
    <name type="common">Jelly fungus</name>
    <dbReference type="NCBI Taxonomy" id="5217"/>
    <lineage>
        <taxon>Eukaryota</taxon>
        <taxon>Fungi</taxon>
        <taxon>Dikarya</taxon>
        <taxon>Basidiomycota</taxon>
        <taxon>Agaricomycotina</taxon>
        <taxon>Tremellomycetes</taxon>
        <taxon>Tremellales</taxon>
        <taxon>Tremellaceae</taxon>
        <taxon>Tremella</taxon>
    </lineage>
</organism>
<dbReference type="GO" id="GO:0005634">
    <property type="term" value="C:nucleus"/>
    <property type="evidence" value="ECO:0007669"/>
    <property type="project" value="UniProtKB-SubCell"/>
</dbReference>
<dbReference type="GO" id="GO:0001139">
    <property type="term" value="F:RNA polymerase II complex recruiting activity"/>
    <property type="evidence" value="ECO:0007669"/>
    <property type="project" value="TreeGrafter"/>
</dbReference>
<dbReference type="GO" id="GO:0006368">
    <property type="term" value="P:transcription elongation by RNA polymerase II"/>
    <property type="evidence" value="ECO:0007669"/>
    <property type="project" value="TreeGrafter"/>
</dbReference>
<proteinExistence type="predicted"/>
<dbReference type="SUPFAM" id="SSF47676">
    <property type="entry name" value="Conserved domain common to transcription factors TFIIS, elongin A, CRSP70"/>
    <property type="match status" value="1"/>
</dbReference>
<keyword evidence="13" id="KW-1185">Reference proteome</keyword>
<dbReference type="Pfam" id="PF01096">
    <property type="entry name" value="Zn_ribbon_TFIIS"/>
    <property type="match status" value="1"/>
</dbReference>
<dbReference type="InterPro" id="IPR035100">
    <property type="entry name" value="TF_IIS-typ"/>
</dbReference>
<dbReference type="SUPFAM" id="SSF57783">
    <property type="entry name" value="Zinc beta-ribbon"/>
    <property type="match status" value="1"/>
</dbReference>
<dbReference type="InterPro" id="IPR003617">
    <property type="entry name" value="TFIIS/CRSP70_N_sub"/>
</dbReference>
<dbReference type="GO" id="GO:0008270">
    <property type="term" value="F:zinc ion binding"/>
    <property type="evidence" value="ECO:0007669"/>
    <property type="project" value="UniProtKB-KW"/>
</dbReference>
<feature type="domain" description="TFIIS-type" evidence="9">
    <location>
        <begin position="299"/>
        <end position="339"/>
    </location>
</feature>
<keyword evidence="5 7" id="KW-0539">Nucleus</keyword>
<dbReference type="SUPFAM" id="SSF46942">
    <property type="entry name" value="Elongation factor TFIIS domain 2"/>
    <property type="match status" value="1"/>
</dbReference>
<reference evidence="12 13" key="1">
    <citation type="submission" date="2016-06" db="EMBL/GenBank/DDBJ databases">
        <title>Evolution of pathogenesis and genome organization in the Tremellales.</title>
        <authorList>
            <person name="Cuomo C."/>
            <person name="Litvintseva A."/>
            <person name="Heitman J."/>
            <person name="Chen Y."/>
            <person name="Sun S."/>
            <person name="Springer D."/>
            <person name="Dromer F."/>
            <person name="Young S."/>
            <person name="Zeng Q."/>
            <person name="Chapman S."/>
            <person name="Gujja S."/>
            <person name="Saif S."/>
            <person name="Birren B."/>
        </authorList>
    </citation>
    <scope>NUCLEOTIDE SEQUENCE [LARGE SCALE GENOMIC DNA]</scope>
    <source>
        <strain evidence="12 13">ATCC 28783</strain>
    </source>
</reference>
<evidence type="ECO:0000313" key="13">
    <source>
        <dbReference type="Proteomes" id="UP000289152"/>
    </source>
</evidence>
<dbReference type="InterPro" id="IPR036575">
    <property type="entry name" value="TFIIS_cen_dom_sf"/>
</dbReference>